<feature type="compositionally biased region" description="Low complexity" evidence="1">
    <location>
        <begin position="857"/>
        <end position="884"/>
    </location>
</feature>
<evidence type="ECO:0000313" key="3">
    <source>
        <dbReference type="Proteomes" id="UP000053664"/>
    </source>
</evidence>
<feature type="region of interest" description="Disordered" evidence="1">
    <location>
        <begin position="1"/>
        <end position="22"/>
    </location>
</feature>
<protein>
    <submittedName>
        <fullName evidence="2">Uncharacterized protein</fullName>
    </submittedName>
</protein>
<dbReference type="AlphaFoldDB" id="A0A061H1S6"/>
<sequence>MAHLPSKLVPPAPAPAAGVGGNATTRVDTNAIPAASSPITLTAPPVPKTDAQIDFEAPFHGNAHHHLDRHIQDQMRAYSSRSHFGRIIPIIQSPGTGKSRTFDQTIRTIHPGLHISLDSEAAWPLYDLEMASWLCRHGVPAAHPGSGRAGDGLGPHCYPVRTFALVWIEAIAHCAAAEIQAALPTDEQGWPISDDSHHGPPPASFAAIFYNHMESAVAASPSVSSPPSTDTRRRRLLQHVSARLHQHAHLITKPTNDAVISLRQRASKALNRFEAAMSAAEERQHSATGSQDRIFFLLALDGAALVEPALLSELRFQLFIMEGYELPFCPHLVLVLIGSSTCLVSDDRPSVSLMPGGNYEDRMLLPEFSFLPYGAAFRDLAPDVTSPHGKRWQVLLCLLSKKGRPLLDTRQVKVDFNTQSLASITSLGPLVGAVSLHKLKTALLNASGRRLAHISSSSFALAIRETTFPPYQEVKMFAGVDQNLAVLGKRLCLRFEGGRGMFEIRCFLQRQVKCHLGTVRRVRPESLTPEISAPSEPLLSLAAADLFRQQDQEPGCYDNSETVSQRWKSAIHTLRIAHKFYGLQAGPKGELVVCLLLAQAIDYAVVQKLRHEYGRNDARFRDDITDSTIKMDWRLGGTLEPCSLGRWLDQLFGEGPLDAALDGYETRVKRDLERRQSEAVVEAAGATPSQKTPAPGKLSNTKGLRWIKNRLYHSRINFTHFVPLGDGPIATISKDQLARLFVDHAALLVTGSRQAGWDILIPVLEGGEGWDRDETIINVDNFTFLAVRIVNRFDFPFDAPESSSESARNLNEHDCRVSPPRLIGEVTPPSYYTEPVEFSLSIELEHRPRKKEAAWRSGSSSAPTGPPSSSSSPSSLPALSYDPLSSEDGQRKRLHFHARGLEAFACASDRSEQNENLYALMGVIKMRDRTDTEWERVDREAWLTLQGRYTLYEPAPPIAVAVADDATASASASVSASAADPATTTAAEASAADAPAGDAPENSHDAPADEPMDEAPDQPADQPADQSVEGAGGSTDEPVDEDDGRDEGDDIKVGDAAY</sequence>
<dbReference type="HOGENOM" id="CLU_289703_0_0_1"/>
<organism evidence="2 3">
    <name type="scientific">Pseudozyma flocculosa PF-1</name>
    <dbReference type="NCBI Taxonomy" id="1277687"/>
    <lineage>
        <taxon>Eukaryota</taxon>
        <taxon>Fungi</taxon>
        <taxon>Dikarya</taxon>
        <taxon>Basidiomycota</taxon>
        <taxon>Ustilaginomycotina</taxon>
        <taxon>Ustilaginomycetes</taxon>
        <taxon>Ustilaginales</taxon>
        <taxon>Ustilaginaceae</taxon>
        <taxon>Pseudozyma</taxon>
    </lineage>
</organism>
<feature type="region of interest" description="Disordered" evidence="1">
    <location>
        <begin position="679"/>
        <end position="698"/>
    </location>
</feature>
<dbReference type="PANTHER" id="PTHR33266">
    <property type="entry name" value="CHROMOSOME 15, WHOLE GENOME SHOTGUN SEQUENCE"/>
    <property type="match status" value="1"/>
</dbReference>
<evidence type="ECO:0000313" key="2">
    <source>
        <dbReference type="EMBL" id="EPQ26069.1"/>
    </source>
</evidence>
<feature type="compositionally biased region" description="Polar residues" evidence="1">
    <location>
        <begin position="687"/>
        <end position="698"/>
    </location>
</feature>
<dbReference type="KEGG" id="pfp:PFL1_06277"/>
<evidence type="ECO:0000256" key="1">
    <source>
        <dbReference type="SAM" id="MobiDB-lite"/>
    </source>
</evidence>
<dbReference type="EMBL" id="KE361647">
    <property type="protein sequence ID" value="EPQ26069.1"/>
    <property type="molecule type" value="Genomic_DNA"/>
</dbReference>
<dbReference type="GeneID" id="19320355"/>
<accession>A0A061H1S6</accession>
<dbReference type="eggNOG" id="ENOG502SKXU">
    <property type="taxonomic scope" value="Eukaryota"/>
</dbReference>
<feature type="compositionally biased region" description="Low complexity" evidence="1">
    <location>
        <begin position="975"/>
        <end position="1000"/>
    </location>
</feature>
<name>A0A061H1S6_9BASI</name>
<gene>
    <name evidence="2" type="ORF">PFL1_06277</name>
</gene>
<dbReference type="PANTHER" id="PTHR33266:SF1">
    <property type="entry name" value="F-BOX DOMAIN-CONTAINING PROTEIN"/>
    <property type="match status" value="1"/>
</dbReference>
<proteinExistence type="predicted"/>
<feature type="compositionally biased region" description="Low complexity" evidence="1">
    <location>
        <begin position="1017"/>
        <end position="1026"/>
    </location>
</feature>
<feature type="region of interest" description="Disordered" evidence="1">
    <location>
        <begin position="975"/>
        <end position="1058"/>
    </location>
</feature>
<dbReference type="Proteomes" id="UP000053664">
    <property type="component" value="Unassembled WGS sequence"/>
</dbReference>
<dbReference type="RefSeq" id="XP_007882009.1">
    <property type="nucleotide sequence ID" value="XM_007883818.1"/>
</dbReference>
<feature type="compositionally biased region" description="Acidic residues" evidence="1">
    <location>
        <begin position="1037"/>
        <end position="1049"/>
    </location>
</feature>
<feature type="region of interest" description="Disordered" evidence="1">
    <location>
        <begin position="851"/>
        <end position="884"/>
    </location>
</feature>
<reference evidence="2 3" key="1">
    <citation type="journal article" date="2013" name="Plant Cell">
        <title>The transition from a phytopathogenic smut ancestor to an anamorphic biocontrol agent deciphered by comparative whole-genome analysis.</title>
        <authorList>
            <person name="Lefebvre F."/>
            <person name="Joly D.L."/>
            <person name="Labbe C."/>
            <person name="Teichmann B."/>
            <person name="Linning R."/>
            <person name="Belzile F."/>
            <person name="Bakkeren G."/>
            <person name="Belanger R.R."/>
        </authorList>
    </citation>
    <scope>NUCLEOTIDE SEQUENCE [LARGE SCALE GENOMIC DNA]</scope>
    <source>
        <strain evidence="2 3">PF-1</strain>
    </source>
</reference>